<dbReference type="AlphaFoldDB" id="A0A7X0NHA7"/>
<gene>
    <name evidence="2" type="ORF">HNQ55_001982</name>
</gene>
<dbReference type="Gene3D" id="2.60.40.1890">
    <property type="entry name" value="PCu(A)C copper chaperone"/>
    <property type="match status" value="1"/>
</dbReference>
<feature type="chain" id="PRO_5031436292" description="Copper chaperone PCu(A)C" evidence="1">
    <location>
        <begin position="25"/>
        <end position="155"/>
    </location>
</feature>
<proteinExistence type="predicted"/>
<feature type="signal peptide" evidence="1">
    <location>
        <begin position="1"/>
        <end position="24"/>
    </location>
</feature>
<name>A0A7X0NHA7_9GAMM</name>
<dbReference type="PANTHER" id="PTHR36302:SF1">
    <property type="entry name" value="COPPER CHAPERONE PCU(A)C"/>
    <property type="match status" value="1"/>
</dbReference>
<dbReference type="InterPro" id="IPR036182">
    <property type="entry name" value="PCuAC_sf"/>
</dbReference>
<dbReference type="InterPro" id="IPR007410">
    <property type="entry name" value="LpqE-like"/>
</dbReference>
<dbReference type="EMBL" id="JACHHU010000014">
    <property type="protein sequence ID" value="MBB6543461.1"/>
    <property type="molecule type" value="Genomic_DNA"/>
</dbReference>
<evidence type="ECO:0000313" key="3">
    <source>
        <dbReference type="Proteomes" id="UP000537141"/>
    </source>
</evidence>
<reference evidence="2 3" key="1">
    <citation type="submission" date="2020-08" db="EMBL/GenBank/DDBJ databases">
        <title>Genomic Encyclopedia of Type Strains, Phase IV (KMG-IV): sequencing the most valuable type-strain genomes for metagenomic binning, comparative biology and taxonomic classification.</title>
        <authorList>
            <person name="Goeker M."/>
        </authorList>
    </citation>
    <scope>NUCLEOTIDE SEQUENCE [LARGE SCALE GENOMIC DNA]</scope>
    <source>
        <strain evidence="2 3">DSM 26287</strain>
    </source>
</reference>
<accession>A0A7X0NHA7</accession>
<comment type="caution">
    <text evidence="2">The sequence shown here is derived from an EMBL/GenBank/DDBJ whole genome shotgun (WGS) entry which is preliminary data.</text>
</comment>
<dbReference type="PANTHER" id="PTHR36302">
    <property type="entry name" value="BLR7088 PROTEIN"/>
    <property type="match status" value="1"/>
</dbReference>
<sequence>MIKLIYKTLIVSSLMVATTLPVLAQQLMVSEGYVRATIPGTNVSSAYMTLKNNSNSAVTLIGATSDVSKRIEIHEHVMTDSMMSMRQRQQLVIDGGSQVQLQPYGYHLMIFNLDQPLVASENVTITLQFLQGEPQKVVLPIHSIKKLSKDSHKHH</sequence>
<evidence type="ECO:0008006" key="4">
    <source>
        <dbReference type="Google" id="ProtNLM"/>
    </source>
</evidence>
<evidence type="ECO:0000313" key="2">
    <source>
        <dbReference type="EMBL" id="MBB6543461.1"/>
    </source>
</evidence>
<organism evidence="2 3">
    <name type="scientific">Thalassotalea piscium</name>
    <dbReference type="NCBI Taxonomy" id="1230533"/>
    <lineage>
        <taxon>Bacteria</taxon>
        <taxon>Pseudomonadati</taxon>
        <taxon>Pseudomonadota</taxon>
        <taxon>Gammaproteobacteria</taxon>
        <taxon>Alteromonadales</taxon>
        <taxon>Colwelliaceae</taxon>
        <taxon>Thalassotalea</taxon>
    </lineage>
</organism>
<evidence type="ECO:0000256" key="1">
    <source>
        <dbReference type="SAM" id="SignalP"/>
    </source>
</evidence>
<dbReference type="InterPro" id="IPR058248">
    <property type="entry name" value="Lxx211020-like"/>
</dbReference>
<dbReference type="RefSeq" id="WP_184424249.1">
    <property type="nucleotide sequence ID" value="NZ_AP027362.1"/>
</dbReference>
<dbReference type="SUPFAM" id="SSF110087">
    <property type="entry name" value="DR1885-like metal-binding protein"/>
    <property type="match status" value="1"/>
</dbReference>
<dbReference type="Proteomes" id="UP000537141">
    <property type="component" value="Unassembled WGS sequence"/>
</dbReference>
<keyword evidence="1" id="KW-0732">Signal</keyword>
<dbReference type="Pfam" id="PF04314">
    <property type="entry name" value="PCuAC"/>
    <property type="match status" value="1"/>
</dbReference>
<protein>
    <recommendedName>
        <fullName evidence="4">Copper chaperone PCu(A)C</fullName>
    </recommendedName>
</protein>
<keyword evidence="3" id="KW-1185">Reference proteome</keyword>